<accession>Q10I02</accession>
<protein>
    <submittedName>
        <fullName evidence="1">Retrotransposon, putative, centromere-specific</fullName>
    </submittedName>
</protein>
<sequence>MATIDKTIAHIMDQQEVIKAKSSKCWNPIRPLDALTTSNYRQIYIRPPFSVREYLMESSRSLLSNGSSLITKLHLSWPQSKKQSVASPIVGLWACNFVWDPGPSGAHLGNRVDLHQQDQQPMKRCIDR</sequence>
<proteinExistence type="predicted"/>
<reference evidence="1" key="1">
    <citation type="journal article" date="2005" name="Genome Res.">
        <title>Sequence, annotation, and analysis of synteny between rice chromosome 3 and diverged grass species.</title>
        <authorList>
            <consortium name="Rice Chromosome 3 Sequencing Consortium"/>
            <person name="Buell C.R."/>
            <person name="Yuan Q."/>
            <person name="Ouyang S."/>
            <person name="Liu J."/>
            <person name="Zhu W."/>
            <person name="Wang A."/>
            <person name="Maiti R."/>
            <person name="Haas B."/>
            <person name="Wortman J."/>
            <person name="Pertea M."/>
            <person name="Jones K.M."/>
            <person name="Kim M."/>
            <person name="Overton L."/>
            <person name="Tsitrin T."/>
            <person name="Fadrosh D."/>
            <person name="Bera J."/>
            <person name="Weaver B."/>
            <person name="Jin S."/>
            <person name="Johri S."/>
            <person name="Reardon M."/>
            <person name="Webb K."/>
            <person name="Hill J."/>
            <person name="Moffat K."/>
            <person name="Tallon L."/>
            <person name="Van Aken S."/>
            <person name="Lewis M."/>
            <person name="Utterback T."/>
            <person name="Feldblyum T."/>
            <person name="Zismann V."/>
            <person name="Iobst S."/>
            <person name="Hsiao J."/>
            <person name="de Vazeille A.R."/>
            <person name="Salzberg S.L."/>
            <person name="White O."/>
            <person name="Fraser C."/>
            <person name="Yu Y."/>
            <person name="Kim H."/>
            <person name="Rambo T."/>
            <person name="Currie J."/>
            <person name="Collura K."/>
            <person name="Kernodle-Thompson S."/>
            <person name="Wei F."/>
            <person name="Kudrna K."/>
            <person name="Ammiraju J.S."/>
            <person name="Luo M."/>
            <person name="Goicoechea J.L."/>
            <person name="Wing R.A."/>
            <person name="Henry D."/>
            <person name="Oates R."/>
            <person name="Palmer M."/>
            <person name="Pries G."/>
            <person name="Saski C."/>
            <person name="Simmons J."/>
            <person name="Soderlund C."/>
            <person name="Nelson W."/>
            <person name="de la Bastide M."/>
            <person name="Spiegel L."/>
            <person name="Nascimento L."/>
            <person name="Huang E."/>
            <person name="Preston R."/>
            <person name="Zutavern T."/>
            <person name="Palmer L."/>
            <person name="O'Shaughnessy A."/>
            <person name="Dike S."/>
            <person name="McCombie W.R."/>
            <person name="Minx P."/>
            <person name="Cordum H."/>
            <person name="Wilson R."/>
            <person name="Jin W."/>
            <person name="Lee H.R."/>
            <person name="Jiang J."/>
            <person name="Jackson S."/>
        </authorList>
    </citation>
    <scope>NUCLEOTIDE SEQUENCE [LARGE SCALE GENOMIC DNA]</scope>
</reference>
<gene>
    <name evidence="1" type="ordered locus">LOC_Os03g37234</name>
</gene>
<organism evidence="1">
    <name type="scientific">Oryza sativa subsp. japonica</name>
    <name type="common">Rice</name>
    <dbReference type="NCBI Taxonomy" id="39947"/>
    <lineage>
        <taxon>Eukaryota</taxon>
        <taxon>Viridiplantae</taxon>
        <taxon>Streptophyta</taxon>
        <taxon>Embryophyta</taxon>
        <taxon>Tracheophyta</taxon>
        <taxon>Spermatophyta</taxon>
        <taxon>Magnoliopsida</taxon>
        <taxon>Liliopsida</taxon>
        <taxon>Poales</taxon>
        <taxon>Poaceae</taxon>
        <taxon>BOP clade</taxon>
        <taxon>Oryzoideae</taxon>
        <taxon>Oryzeae</taxon>
        <taxon>Oryzinae</taxon>
        <taxon>Oryza</taxon>
        <taxon>Oryza sativa</taxon>
    </lineage>
</organism>
<evidence type="ECO:0000313" key="1">
    <source>
        <dbReference type="EMBL" id="ABF97188.1"/>
    </source>
</evidence>
<dbReference type="AlphaFoldDB" id="Q10I02"/>
<dbReference type="EMBL" id="DP000009">
    <property type="protein sequence ID" value="ABF97188.1"/>
    <property type="molecule type" value="Genomic_DNA"/>
</dbReference>
<reference evidence="1" key="2">
    <citation type="submission" date="2006-06" db="EMBL/GenBank/DDBJ databases">
        <authorList>
            <person name="Buell R."/>
            <person name="Wing R.A."/>
            <person name="McCombie W.A."/>
            <person name="Ouyang S."/>
        </authorList>
    </citation>
    <scope>NUCLEOTIDE SEQUENCE</scope>
</reference>
<name>Q10I02_ORYSJ</name>